<evidence type="ECO:0000259" key="4">
    <source>
        <dbReference type="Pfam" id="PF25053"/>
    </source>
</evidence>
<organism evidence="5 6">
    <name type="scientific">Colletotrichum kahawae</name>
    <name type="common">Coffee berry disease fungus</name>
    <dbReference type="NCBI Taxonomy" id="34407"/>
    <lineage>
        <taxon>Eukaryota</taxon>
        <taxon>Fungi</taxon>
        <taxon>Dikarya</taxon>
        <taxon>Ascomycota</taxon>
        <taxon>Pezizomycotina</taxon>
        <taxon>Sordariomycetes</taxon>
        <taxon>Hypocreomycetidae</taxon>
        <taxon>Glomerellales</taxon>
        <taxon>Glomerellaceae</taxon>
        <taxon>Colletotrichum</taxon>
        <taxon>Colletotrichum gloeosporioides species complex</taxon>
    </lineage>
</organism>
<dbReference type="InterPro" id="IPR027417">
    <property type="entry name" value="P-loop_NTPase"/>
</dbReference>
<feature type="chain" id="PRO_5042297248" description="NACHT domain-containing protein" evidence="2">
    <location>
        <begin position="23"/>
        <end position="920"/>
    </location>
</feature>
<evidence type="ECO:0000256" key="1">
    <source>
        <dbReference type="ARBA" id="ARBA00022737"/>
    </source>
</evidence>
<keyword evidence="1" id="KW-0677">Repeat</keyword>
<name>A0AAD9XZL2_COLKA</name>
<dbReference type="Pfam" id="PF25053">
    <property type="entry name" value="DUF7791"/>
    <property type="match status" value="1"/>
</dbReference>
<dbReference type="EMBL" id="VYYT01000699">
    <property type="protein sequence ID" value="KAK2730167.1"/>
    <property type="molecule type" value="Genomic_DNA"/>
</dbReference>
<evidence type="ECO:0000313" key="5">
    <source>
        <dbReference type="EMBL" id="KAK2730167.1"/>
    </source>
</evidence>
<sequence length="920" mass="104190">MEALAAVSLAGNILQFLQFCAGLVSESRQIYDSIEGTTKDCKDLEEVCRKKQSGLLRHLEQLQGAKLTLVHDHSAKLNEIEALVRDVSFEAKTIMSNKDDSQVLLESLSAQLKAISSLSERQWISEHKVVHSLYYESLSVRHEAIPSAHSQTFNWILSKKSKCGKGIQYPKVTLRKWLRKGEGIYWVSGKPGSGKFTLMKYIADHTEALASLKEWAGPRECVVAAYYFWNAGTRLQKTVEGLLRSLLFDIFSSHPELIPAAAPPDRLANTSSKSFGRQYRLYGDEIVPTWTINEMLSTLHKLSNIDTNMPRFCLFVDGLDEYHGDPKEVVRILQTLACGKNFKLCVSSRPWNVFEDSLGLQESQKLYLHELTRHDIHQYISSTLQEDHSWKLEAISDARYTNLIEQITTKAQGVFLWVVLVVRSVLEGLSNSDSIQLLEKRIEQIPRDLGPFFRHILQSIEPIYHKQMALYFQVALDAAHPLTLMHYSFLDDCIEYDHPGLDAAVKPMDDHDIFHRQFSMRRRLNARCKGLLEDHLNPSEKRAYLAHGVEFLHRTVRDFLRTEEMRDFIKDILGDYPVDTSVLMAYISFIKALPSETPAEPFIKQAMAYASRAEKEMAKTAVEYVDQLSDIVELCSPSPTSPSIARLSIQNCLCVYVSECMDAGLSGFDDPSKLLQLAIEASASSDPDQMDLTEMISLLLARGAMLDDEKWGYLLYLLSTAVRSNADSNVAFRHLGVLKQLLPVTLDVNSHYLMRLSWLPLLTNVVEAELNSASRSLIDARLSMIQVLFSNGAQPNAAYNQRVFSVWTWFCCAVRLKYFQNSEKALSSDAPQTGQHGVVLCQEMLGRIMQIMVEAGANLQQPESLSAGEISSMFPARIAGQVNETIRQYSRIGRWRTDDIQTVSWRSWITSWFWGKGAQK</sequence>
<evidence type="ECO:0000313" key="6">
    <source>
        <dbReference type="Proteomes" id="UP001281614"/>
    </source>
</evidence>
<feature type="signal peptide" evidence="2">
    <location>
        <begin position="1"/>
        <end position="22"/>
    </location>
</feature>
<protein>
    <recommendedName>
        <fullName evidence="7">NACHT domain-containing protein</fullName>
    </recommendedName>
</protein>
<dbReference type="SUPFAM" id="SSF52540">
    <property type="entry name" value="P-loop containing nucleoside triphosphate hydrolases"/>
    <property type="match status" value="1"/>
</dbReference>
<dbReference type="InterPro" id="IPR056693">
    <property type="entry name" value="DUF7791"/>
</dbReference>
<gene>
    <name evidence="5" type="ORF">CKAH01_09689</name>
</gene>
<reference evidence="5" key="1">
    <citation type="submission" date="2023-02" db="EMBL/GenBank/DDBJ databases">
        <title>Colletotrichum kahawae CIFC_Que2 genome sequencing and assembly.</title>
        <authorList>
            <person name="Baroncelli R."/>
        </authorList>
    </citation>
    <scope>NUCLEOTIDE SEQUENCE</scope>
    <source>
        <strain evidence="5">CIFC_Que2</strain>
    </source>
</reference>
<keyword evidence="6" id="KW-1185">Reference proteome</keyword>
<dbReference type="Pfam" id="PF24883">
    <property type="entry name" value="NPHP3_N"/>
    <property type="match status" value="1"/>
</dbReference>
<dbReference type="AlphaFoldDB" id="A0AAD9XZL2"/>
<feature type="domain" description="Nephrocystin 3-like N-terminal" evidence="3">
    <location>
        <begin position="174"/>
        <end position="349"/>
    </location>
</feature>
<keyword evidence="2" id="KW-0732">Signal</keyword>
<feature type="domain" description="DUF7791" evidence="4">
    <location>
        <begin position="459"/>
        <end position="596"/>
    </location>
</feature>
<dbReference type="InterPro" id="IPR056884">
    <property type="entry name" value="NPHP3-like_N"/>
</dbReference>
<dbReference type="PANTHER" id="PTHR10039:SF5">
    <property type="entry name" value="NACHT DOMAIN-CONTAINING PROTEIN"/>
    <property type="match status" value="1"/>
</dbReference>
<dbReference type="Gene3D" id="3.40.50.300">
    <property type="entry name" value="P-loop containing nucleotide triphosphate hydrolases"/>
    <property type="match status" value="1"/>
</dbReference>
<proteinExistence type="predicted"/>
<accession>A0AAD9XZL2</accession>
<evidence type="ECO:0000256" key="2">
    <source>
        <dbReference type="SAM" id="SignalP"/>
    </source>
</evidence>
<dbReference type="PANTHER" id="PTHR10039">
    <property type="entry name" value="AMELOGENIN"/>
    <property type="match status" value="1"/>
</dbReference>
<evidence type="ECO:0000259" key="3">
    <source>
        <dbReference type="Pfam" id="PF24883"/>
    </source>
</evidence>
<comment type="caution">
    <text evidence="5">The sequence shown here is derived from an EMBL/GenBank/DDBJ whole genome shotgun (WGS) entry which is preliminary data.</text>
</comment>
<dbReference type="Proteomes" id="UP001281614">
    <property type="component" value="Unassembled WGS sequence"/>
</dbReference>
<evidence type="ECO:0008006" key="7">
    <source>
        <dbReference type="Google" id="ProtNLM"/>
    </source>
</evidence>